<accession>A0A9W8TET1</accession>
<dbReference type="EMBL" id="JAPEUR010000352">
    <property type="protein sequence ID" value="KAJ4310938.1"/>
    <property type="molecule type" value="Genomic_DNA"/>
</dbReference>
<reference evidence="2" key="1">
    <citation type="submission" date="2022-10" db="EMBL/GenBank/DDBJ databases">
        <title>Tapping the CABI collections for fungal endophytes: first genome assemblies for Collariella, Neodidymelliopsis, Ascochyta clinopodiicola, Didymella pomorum, Didymosphaeria variabile, Neocosmospora piperis and Neocucurbitaria cava.</title>
        <authorList>
            <person name="Hill R."/>
        </authorList>
    </citation>
    <scope>NUCLEOTIDE SEQUENCE</scope>
    <source>
        <strain evidence="2">IMI 366586</strain>
    </source>
</reference>
<dbReference type="AlphaFoldDB" id="A0A9W8TET1"/>
<feature type="region of interest" description="Disordered" evidence="1">
    <location>
        <begin position="16"/>
        <end position="82"/>
    </location>
</feature>
<gene>
    <name evidence="2" type="ORF">N0V84_010709</name>
</gene>
<evidence type="ECO:0000313" key="3">
    <source>
        <dbReference type="Proteomes" id="UP001140502"/>
    </source>
</evidence>
<protein>
    <submittedName>
        <fullName evidence="2">Uncharacterized protein</fullName>
    </submittedName>
</protein>
<dbReference type="OrthoDB" id="5089247at2759"/>
<dbReference type="Proteomes" id="UP001140502">
    <property type="component" value="Unassembled WGS sequence"/>
</dbReference>
<feature type="compositionally biased region" description="Polar residues" evidence="1">
    <location>
        <begin position="17"/>
        <end position="26"/>
    </location>
</feature>
<feature type="compositionally biased region" description="Polar residues" evidence="1">
    <location>
        <begin position="49"/>
        <end position="59"/>
    </location>
</feature>
<sequence length="193" mass="21699">MSSSEIANWLSRVGMGRNTSSRTQQRGVEHNYCLRSTYSPSEDEGPATSIPSRETNSSPGLILTPSSSSRPSTNNSQATFEEQQRQRLGRLIENQMQKTRELSQSPELTIHEEILRRQEAERALQVIHNDLKAFHESIGSIVDHTELVTILLKKAEKEPTKENMDGAMSEVLSVGERLAELHASIWDTLLDEK</sequence>
<proteinExistence type="predicted"/>
<name>A0A9W8TET1_9HYPO</name>
<evidence type="ECO:0000313" key="2">
    <source>
        <dbReference type="EMBL" id="KAJ4310938.1"/>
    </source>
</evidence>
<feature type="compositionally biased region" description="Low complexity" evidence="1">
    <location>
        <begin position="64"/>
        <end position="76"/>
    </location>
</feature>
<keyword evidence="3" id="KW-1185">Reference proteome</keyword>
<evidence type="ECO:0000256" key="1">
    <source>
        <dbReference type="SAM" id="MobiDB-lite"/>
    </source>
</evidence>
<organism evidence="2 3">
    <name type="scientific">Fusarium piperis</name>
    <dbReference type="NCBI Taxonomy" id="1435070"/>
    <lineage>
        <taxon>Eukaryota</taxon>
        <taxon>Fungi</taxon>
        <taxon>Dikarya</taxon>
        <taxon>Ascomycota</taxon>
        <taxon>Pezizomycotina</taxon>
        <taxon>Sordariomycetes</taxon>
        <taxon>Hypocreomycetidae</taxon>
        <taxon>Hypocreales</taxon>
        <taxon>Nectriaceae</taxon>
        <taxon>Fusarium</taxon>
        <taxon>Fusarium solani species complex</taxon>
    </lineage>
</organism>
<comment type="caution">
    <text evidence="2">The sequence shown here is derived from an EMBL/GenBank/DDBJ whole genome shotgun (WGS) entry which is preliminary data.</text>
</comment>